<accession>A0A2K3DC53</accession>
<evidence type="ECO:0000256" key="1">
    <source>
        <dbReference type="SAM" id="MobiDB-lite"/>
    </source>
</evidence>
<proteinExistence type="predicted"/>
<gene>
    <name evidence="3" type="ORF">CHLRE_10g464325v5</name>
</gene>
<feature type="signal peptide" evidence="2">
    <location>
        <begin position="1"/>
        <end position="16"/>
    </location>
</feature>
<dbReference type="AlphaFoldDB" id="A0A2K3DC53"/>
<name>A0A2K3DC53_CHLRE</name>
<dbReference type="ExpressionAtlas" id="A0A2K3DC53">
    <property type="expression patterns" value="differential"/>
</dbReference>
<dbReference type="Proteomes" id="UP000006906">
    <property type="component" value="Chromosome 10"/>
</dbReference>
<sequence length="331" mass="34730">MGAALLLPLLLPLLRASLLGSELLLAATHTKVLCCVGSPYPEVYLSAQRYRYFVWDLVSVQAAFWATDPGGLQRLLARSRSASSASGAVAASGDPHTSSRTRSGTKPAGNGSCSATAARAPARSKERESLAAAAPATGDMLCCGCADASCHDNLSNGTPGWNKSGSGHSTNVTAVAASGLCTADPVAWHLHVHQQPPRGSNAWRSSAAVPSLLQQLWARLRQLRLRGLAAAAAAGHAVLHVFYIAAWNQPHARRVVSMSAVVSPRERLHRFPLGQVAWYCAGTAFDIGTHLLLAAALGRALLLPQPVMEHGKGQESVVPMCVVPTRAHINA</sequence>
<keyword evidence="2" id="KW-0732">Signal</keyword>
<feature type="chain" id="PRO_5014320361" evidence="2">
    <location>
        <begin position="17"/>
        <end position="331"/>
    </location>
</feature>
<evidence type="ECO:0000256" key="2">
    <source>
        <dbReference type="SAM" id="SignalP"/>
    </source>
</evidence>
<dbReference type="KEGG" id="cre:CHLRE_10g464325v5"/>
<dbReference type="GeneID" id="66055177"/>
<evidence type="ECO:0000313" key="3">
    <source>
        <dbReference type="EMBL" id="PNW78103.1"/>
    </source>
</evidence>
<keyword evidence="4" id="KW-1185">Reference proteome</keyword>
<dbReference type="Gramene" id="PNW78103">
    <property type="protein sequence ID" value="PNW78103"/>
    <property type="gene ID" value="CHLRE_10g464325v5"/>
</dbReference>
<protein>
    <submittedName>
        <fullName evidence="3">Uncharacterized protein</fullName>
    </submittedName>
</protein>
<organism evidence="3 4">
    <name type="scientific">Chlamydomonas reinhardtii</name>
    <name type="common">Chlamydomonas smithii</name>
    <dbReference type="NCBI Taxonomy" id="3055"/>
    <lineage>
        <taxon>Eukaryota</taxon>
        <taxon>Viridiplantae</taxon>
        <taxon>Chlorophyta</taxon>
        <taxon>core chlorophytes</taxon>
        <taxon>Chlorophyceae</taxon>
        <taxon>CS clade</taxon>
        <taxon>Chlamydomonadales</taxon>
        <taxon>Chlamydomonadaceae</taxon>
        <taxon>Chlamydomonas</taxon>
    </lineage>
</organism>
<dbReference type="EMBL" id="CM008971">
    <property type="protein sequence ID" value="PNW78103.1"/>
    <property type="molecule type" value="Genomic_DNA"/>
</dbReference>
<feature type="compositionally biased region" description="Polar residues" evidence="1">
    <location>
        <begin position="95"/>
        <end position="104"/>
    </location>
</feature>
<dbReference type="OrthoDB" id="10660913at2759"/>
<feature type="region of interest" description="Disordered" evidence="1">
    <location>
        <begin position="87"/>
        <end position="130"/>
    </location>
</feature>
<evidence type="ECO:0000313" key="4">
    <source>
        <dbReference type="Proteomes" id="UP000006906"/>
    </source>
</evidence>
<reference evidence="3 4" key="1">
    <citation type="journal article" date="2007" name="Science">
        <title>The Chlamydomonas genome reveals the evolution of key animal and plant functions.</title>
        <authorList>
            <person name="Merchant S.S."/>
            <person name="Prochnik S.E."/>
            <person name="Vallon O."/>
            <person name="Harris E.H."/>
            <person name="Karpowicz S.J."/>
            <person name="Witman G.B."/>
            <person name="Terry A."/>
            <person name="Salamov A."/>
            <person name="Fritz-Laylin L.K."/>
            <person name="Marechal-Drouard L."/>
            <person name="Marshall W.F."/>
            <person name="Qu L.H."/>
            <person name="Nelson D.R."/>
            <person name="Sanderfoot A.A."/>
            <person name="Spalding M.H."/>
            <person name="Kapitonov V.V."/>
            <person name="Ren Q."/>
            <person name="Ferris P."/>
            <person name="Lindquist E."/>
            <person name="Shapiro H."/>
            <person name="Lucas S.M."/>
            <person name="Grimwood J."/>
            <person name="Schmutz J."/>
            <person name="Cardol P."/>
            <person name="Cerutti H."/>
            <person name="Chanfreau G."/>
            <person name="Chen C.L."/>
            <person name="Cognat V."/>
            <person name="Croft M.T."/>
            <person name="Dent R."/>
            <person name="Dutcher S."/>
            <person name="Fernandez E."/>
            <person name="Fukuzawa H."/>
            <person name="Gonzalez-Ballester D."/>
            <person name="Gonzalez-Halphen D."/>
            <person name="Hallmann A."/>
            <person name="Hanikenne M."/>
            <person name="Hippler M."/>
            <person name="Inwood W."/>
            <person name="Jabbari K."/>
            <person name="Kalanon M."/>
            <person name="Kuras R."/>
            <person name="Lefebvre P.A."/>
            <person name="Lemaire S.D."/>
            <person name="Lobanov A.V."/>
            <person name="Lohr M."/>
            <person name="Manuell A."/>
            <person name="Meier I."/>
            <person name="Mets L."/>
            <person name="Mittag M."/>
            <person name="Mittelmeier T."/>
            <person name="Moroney J.V."/>
            <person name="Moseley J."/>
            <person name="Napoli C."/>
            <person name="Nedelcu A.M."/>
            <person name="Niyogi K."/>
            <person name="Novoselov S.V."/>
            <person name="Paulsen I.T."/>
            <person name="Pazour G."/>
            <person name="Purton S."/>
            <person name="Ral J.P."/>
            <person name="Riano-Pachon D.M."/>
            <person name="Riekhof W."/>
            <person name="Rymarquis L."/>
            <person name="Schroda M."/>
            <person name="Stern D."/>
            <person name="Umen J."/>
            <person name="Willows R."/>
            <person name="Wilson N."/>
            <person name="Zimmer S.L."/>
            <person name="Allmer J."/>
            <person name="Balk J."/>
            <person name="Bisova K."/>
            <person name="Chen C.J."/>
            <person name="Elias M."/>
            <person name="Gendler K."/>
            <person name="Hauser C."/>
            <person name="Lamb M.R."/>
            <person name="Ledford H."/>
            <person name="Long J.C."/>
            <person name="Minagawa J."/>
            <person name="Page M.D."/>
            <person name="Pan J."/>
            <person name="Pootakham W."/>
            <person name="Roje S."/>
            <person name="Rose A."/>
            <person name="Stahlberg E."/>
            <person name="Terauchi A.M."/>
            <person name="Yang P."/>
            <person name="Ball S."/>
            <person name="Bowler C."/>
            <person name="Dieckmann C.L."/>
            <person name="Gladyshev V.N."/>
            <person name="Green P."/>
            <person name="Jorgensen R."/>
            <person name="Mayfield S."/>
            <person name="Mueller-Roeber B."/>
            <person name="Rajamani S."/>
            <person name="Sayre R.T."/>
            <person name="Brokstein P."/>
            <person name="Dubchak I."/>
            <person name="Goodstein D."/>
            <person name="Hornick L."/>
            <person name="Huang Y.W."/>
            <person name="Jhaveri J."/>
            <person name="Luo Y."/>
            <person name="Martinez D."/>
            <person name="Ngau W.C."/>
            <person name="Otillar B."/>
            <person name="Poliakov A."/>
            <person name="Porter A."/>
            <person name="Szajkowski L."/>
            <person name="Werner G."/>
            <person name="Zhou K."/>
            <person name="Grigoriev I.V."/>
            <person name="Rokhsar D.S."/>
            <person name="Grossman A.R."/>
        </authorList>
    </citation>
    <scope>NUCLEOTIDE SEQUENCE [LARGE SCALE GENOMIC DNA]</scope>
    <source>
        <strain evidence="4">CC-503</strain>
    </source>
</reference>
<dbReference type="RefSeq" id="XP_042920617.1">
    <property type="nucleotide sequence ID" value="XM_043067220.1"/>
</dbReference>
<dbReference type="InParanoid" id="A0A2K3DC53"/>